<evidence type="ECO:0000313" key="2">
    <source>
        <dbReference type="EMBL" id="GAB1291677.1"/>
    </source>
</evidence>
<name>A0ABQ0EX98_APOSI</name>
<evidence type="ECO:0000256" key="1">
    <source>
        <dbReference type="SAM" id="MobiDB-lite"/>
    </source>
</evidence>
<dbReference type="EMBL" id="BAAFST010000007">
    <property type="protein sequence ID" value="GAB1291677.1"/>
    <property type="molecule type" value="Genomic_DNA"/>
</dbReference>
<reference evidence="2 3" key="1">
    <citation type="submission" date="2024-08" db="EMBL/GenBank/DDBJ databases">
        <title>The draft genome of Apodemus speciosus.</title>
        <authorList>
            <person name="Nabeshima K."/>
            <person name="Suzuki S."/>
            <person name="Onuma M."/>
        </authorList>
    </citation>
    <scope>NUCLEOTIDE SEQUENCE [LARGE SCALE GENOMIC DNA]</scope>
    <source>
        <strain evidence="2">IB14-021</strain>
    </source>
</reference>
<keyword evidence="3" id="KW-1185">Reference proteome</keyword>
<comment type="caution">
    <text evidence="2">The sequence shown here is derived from an EMBL/GenBank/DDBJ whole genome shotgun (WGS) entry which is preliminary data.</text>
</comment>
<gene>
    <name evidence="2" type="ORF">APTSU1_000690700</name>
</gene>
<proteinExistence type="predicted"/>
<protein>
    <submittedName>
        <fullName evidence="2">E3 ubiquitin-protein ligase CBL-C</fullName>
    </submittedName>
</protein>
<sequence length="64" mass="7319">MASVLWEVTSRPQDREEATDRAPEKEAPLPPALQDPQVRPRPRGQKWTSSRQVCRPFLLSYSDG</sequence>
<evidence type="ECO:0000313" key="3">
    <source>
        <dbReference type="Proteomes" id="UP001623349"/>
    </source>
</evidence>
<organism evidence="2 3">
    <name type="scientific">Apodemus speciosus</name>
    <name type="common">Large Japanese field mouse</name>
    <dbReference type="NCBI Taxonomy" id="105296"/>
    <lineage>
        <taxon>Eukaryota</taxon>
        <taxon>Metazoa</taxon>
        <taxon>Chordata</taxon>
        <taxon>Craniata</taxon>
        <taxon>Vertebrata</taxon>
        <taxon>Euteleostomi</taxon>
        <taxon>Mammalia</taxon>
        <taxon>Eutheria</taxon>
        <taxon>Euarchontoglires</taxon>
        <taxon>Glires</taxon>
        <taxon>Rodentia</taxon>
        <taxon>Myomorpha</taxon>
        <taxon>Muroidea</taxon>
        <taxon>Muridae</taxon>
        <taxon>Murinae</taxon>
        <taxon>Apodemus</taxon>
    </lineage>
</organism>
<dbReference type="Proteomes" id="UP001623349">
    <property type="component" value="Unassembled WGS sequence"/>
</dbReference>
<feature type="compositionally biased region" description="Basic and acidic residues" evidence="1">
    <location>
        <begin position="12"/>
        <end position="27"/>
    </location>
</feature>
<accession>A0ABQ0EX98</accession>
<feature type="region of interest" description="Disordered" evidence="1">
    <location>
        <begin position="1"/>
        <end position="50"/>
    </location>
</feature>